<accession>A0A2P0PAJ8</accession>
<keyword evidence="2" id="KW-1185">Reference proteome</keyword>
<name>A0A2P0PAJ8_9CAUD</name>
<protein>
    <submittedName>
        <fullName evidence="1">Uncharacterized protein</fullName>
    </submittedName>
</protein>
<dbReference type="Proteomes" id="UP000240218">
    <property type="component" value="Segment"/>
</dbReference>
<reference evidence="1 2" key="1">
    <citation type="submission" date="2017-01" db="EMBL/GenBank/DDBJ databases">
        <title>Isolation and charaterisation of Pectobacterium phages.</title>
        <authorList>
            <person name="Buttimer C.T.H."/>
            <person name="Lucid A."/>
            <person name="Coffey A."/>
        </authorList>
    </citation>
    <scope>NUCLEOTIDE SEQUENCE [LARGE SCALE GENOMIC DNA]</scope>
</reference>
<sequence>MPINPIDIYHATDSEKIQFILQEFIRNTEGLQKTSMDGVATYFSHMHNIKFDRKFWEVSLWPCLCSMNRLINDNPACHL</sequence>
<dbReference type="EMBL" id="KY514264">
    <property type="protein sequence ID" value="ARB11731.1"/>
    <property type="molecule type" value="Genomic_DNA"/>
</dbReference>
<evidence type="ECO:0000313" key="1">
    <source>
        <dbReference type="EMBL" id="ARB11731.1"/>
    </source>
</evidence>
<proteinExistence type="predicted"/>
<organism evidence="1 2">
    <name type="scientific">Pectobacterium phage vB_PatP_CB1</name>
    <dbReference type="NCBI Taxonomy" id="1958917"/>
    <lineage>
        <taxon>Viruses</taxon>
        <taxon>Duplodnaviria</taxon>
        <taxon>Heunggongvirae</taxon>
        <taxon>Uroviricota</taxon>
        <taxon>Caudoviricetes</taxon>
        <taxon>Schitoviridae</taxon>
        <taxon>Cbunavirus</taxon>
        <taxon>Cbunavirus CB1</taxon>
    </lineage>
</organism>
<evidence type="ECO:0000313" key="2">
    <source>
        <dbReference type="Proteomes" id="UP000240218"/>
    </source>
</evidence>
<gene>
    <name evidence="1" type="ORF">CB1_04</name>
</gene>